<sequence length="459" mass="53891">MEATPLIPKQAQDADNGARTQHQNKFFLYIVGLTFLIIIFLCTSMSQKSEKMRDAPSASNNLFRRPADTEHLKCSWIFDGKHPSYVDHLKENRSTFTDDKLDLPMDCESIRSRHRFATDPTSVEERDFPIAISRQVYRDYYYHELVLAALYQPQNFYCFTIDGKAGSLFRRRFESLAKCFPNVVISNNTRPLFSSGYNLDLANIDCLKALRGGSRQWKYVMVLQNHDFPTKTNREMVQIFKWLNGTNDISITKGFEHRVDWNLTWTVNRIPVFKNDSKYHQKFAQNDLKISFAKGDNEMAVSREAIDFIFNEMNVESFVHKINRPGVFGVDELVFPTILSMPELNVPGHYTQECVEYRKMNPYITRRSNFGEKSRCNSKKFRHRICIYGVEDLRDHVHNTPYININKLMPSFDFNPIVCELESLYNRTYIQPFDEKSLDKQFYEELPHVRYHNTGRCRA</sequence>
<dbReference type="SMR" id="A0A811KTZ4"/>
<protein>
    <submittedName>
        <fullName evidence="7">(pine wood nematode) hypothetical protein</fullName>
    </submittedName>
</protein>
<evidence type="ECO:0000256" key="2">
    <source>
        <dbReference type="ARBA" id="ARBA00022676"/>
    </source>
</evidence>
<dbReference type="OrthoDB" id="2019572at2759"/>
<evidence type="ECO:0000256" key="5">
    <source>
        <dbReference type="ARBA" id="ARBA00023180"/>
    </source>
</evidence>
<dbReference type="Proteomes" id="UP000582659">
    <property type="component" value="Unassembled WGS sequence"/>
</dbReference>
<evidence type="ECO:0000313" key="7">
    <source>
        <dbReference type="EMBL" id="CAD5219231.1"/>
    </source>
</evidence>
<dbReference type="EMBL" id="CAJFDI010000003">
    <property type="protein sequence ID" value="CAD5219231.1"/>
    <property type="molecule type" value="Genomic_DNA"/>
</dbReference>
<keyword evidence="6" id="KW-1133">Transmembrane helix</keyword>
<feature type="transmembrane region" description="Helical" evidence="6">
    <location>
        <begin position="26"/>
        <end position="43"/>
    </location>
</feature>
<dbReference type="PANTHER" id="PTHR46671">
    <property type="entry name" value="PROTEIN CBG11221"/>
    <property type="match status" value="1"/>
</dbReference>
<evidence type="ECO:0000313" key="8">
    <source>
        <dbReference type="Proteomes" id="UP000659654"/>
    </source>
</evidence>
<organism evidence="7 8">
    <name type="scientific">Bursaphelenchus xylophilus</name>
    <name type="common">Pinewood nematode worm</name>
    <name type="synonym">Aphelenchoides xylophilus</name>
    <dbReference type="NCBI Taxonomy" id="6326"/>
    <lineage>
        <taxon>Eukaryota</taxon>
        <taxon>Metazoa</taxon>
        <taxon>Ecdysozoa</taxon>
        <taxon>Nematoda</taxon>
        <taxon>Chromadorea</taxon>
        <taxon>Rhabditida</taxon>
        <taxon>Tylenchina</taxon>
        <taxon>Tylenchomorpha</taxon>
        <taxon>Aphelenchoidea</taxon>
        <taxon>Aphelenchoididae</taxon>
        <taxon>Bursaphelenchus</taxon>
    </lineage>
</organism>
<dbReference type="PANTHER" id="PTHR46671:SF7">
    <property type="entry name" value="CORE-2_I-BRANCHING ENZYME"/>
    <property type="match status" value="1"/>
</dbReference>
<accession>A0A811KTZ4</accession>
<comment type="caution">
    <text evidence="7">The sequence shown here is derived from an EMBL/GenBank/DDBJ whole genome shotgun (WGS) entry which is preliminary data.</text>
</comment>
<keyword evidence="5" id="KW-0325">Glycoprotein</keyword>
<gene>
    <name evidence="7" type="ORF">BXYJ_LOCUS5575</name>
</gene>
<dbReference type="Pfam" id="PF02485">
    <property type="entry name" value="Branch"/>
    <property type="match status" value="1"/>
</dbReference>
<keyword evidence="6" id="KW-0812">Transmembrane</keyword>
<dbReference type="InterPro" id="IPR003406">
    <property type="entry name" value="Glyco_trans_14"/>
</dbReference>
<dbReference type="Proteomes" id="UP000659654">
    <property type="component" value="Unassembled WGS sequence"/>
</dbReference>
<dbReference type="GO" id="GO:0016020">
    <property type="term" value="C:membrane"/>
    <property type="evidence" value="ECO:0007669"/>
    <property type="project" value="UniProtKB-SubCell"/>
</dbReference>
<dbReference type="GO" id="GO:0016757">
    <property type="term" value="F:glycosyltransferase activity"/>
    <property type="evidence" value="ECO:0007669"/>
    <property type="project" value="UniProtKB-KW"/>
</dbReference>
<keyword evidence="2" id="KW-0328">Glycosyltransferase</keyword>
<keyword evidence="8" id="KW-1185">Reference proteome</keyword>
<comment type="subcellular location">
    <subcellularLocation>
        <location evidence="1">Membrane</location>
        <topology evidence="1">Single-pass type II membrane protein</topology>
    </subcellularLocation>
</comment>
<dbReference type="AlphaFoldDB" id="A0A811KTZ4"/>
<dbReference type="EMBL" id="CAJFCV020000003">
    <property type="protein sequence ID" value="CAG9104305.1"/>
    <property type="molecule type" value="Genomic_DNA"/>
</dbReference>
<keyword evidence="4 6" id="KW-0472">Membrane</keyword>
<proteinExistence type="predicted"/>
<evidence type="ECO:0000256" key="6">
    <source>
        <dbReference type="SAM" id="Phobius"/>
    </source>
</evidence>
<evidence type="ECO:0000256" key="3">
    <source>
        <dbReference type="ARBA" id="ARBA00022679"/>
    </source>
</evidence>
<evidence type="ECO:0000256" key="4">
    <source>
        <dbReference type="ARBA" id="ARBA00023136"/>
    </source>
</evidence>
<reference evidence="7" key="1">
    <citation type="submission" date="2020-09" db="EMBL/GenBank/DDBJ databases">
        <authorList>
            <person name="Kikuchi T."/>
        </authorList>
    </citation>
    <scope>NUCLEOTIDE SEQUENCE</scope>
    <source>
        <strain evidence="7">Ka4C1</strain>
    </source>
</reference>
<keyword evidence="3" id="KW-0808">Transferase</keyword>
<evidence type="ECO:0000256" key="1">
    <source>
        <dbReference type="ARBA" id="ARBA00004606"/>
    </source>
</evidence>
<name>A0A811KTZ4_BURXY</name>